<name>A0A4Y2MEY9_ARAVE</name>
<dbReference type="AlphaFoldDB" id="A0A4Y2MEY9"/>
<dbReference type="Proteomes" id="UP000499080">
    <property type="component" value="Unassembled WGS sequence"/>
</dbReference>
<organism evidence="1 2">
    <name type="scientific">Araneus ventricosus</name>
    <name type="common">Orbweaver spider</name>
    <name type="synonym">Epeira ventricosa</name>
    <dbReference type="NCBI Taxonomy" id="182803"/>
    <lineage>
        <taxon>Eukaryota</taxon>
        <taxon>Metazoa</taxon>
        <taxon>Ecdysozoa</taxon>
        <taxon>Arthropoda</taxon>
        <taxon>Chelicerata</taxon>
        <taxon>Arachnida</taxon>
        <taxon>Araneae</taxon>
        <taxon>Araneomorphae</taxon>
        <taxon>Entelegynae</taxon>
        <taxon>Araneoidea</taxon>
        <taxon>Araneidae</taxon>
        <taxon>Araneus</taxon>
    </lineage>
</organism>
<protein>
    <submittedName>
        <fullName evidence="1">Uncharacterized protein</fullName>
    </submittedName>
</protein>
<keyword evidence="2" id="KW-1185">Reference proteome</keyword>
<dbReference type="EMBL" id="BGPR01007274">
    <property type="protein sequence ID" value="GBN25691.1"/>
    <property type="molecule type" value="Genomic_DNA"/>
</dbReference>
<proteinExistence type="predicted"/>
<gene>
    <name evidence="1" type="ORF">AVEN_74586_1</name>
</gene>
<reference evidence="1 2" key="1">
    <citation type="journal article" date="2019" name="Sci. Rep.">
        <title>Orb-weaving spider Araneus ventricosus genome elucidates the spidroin gene catalogue.</title>
        <authorList>
            <person name="Kono N."/>
            <person name="Nakamura H."/>
            <person name="Ohtoshi R."/>
            <person name="Moran D.A.P."/>
            <person name="Shinohara A."/>
            <person name="Yoshida Y."/>
            <person name="Fujiwara M."/>
            <person name="Mori M."/>
            <person name="Tomita M."/>
            <person name="Arakawa K."/>
        </authorList>
    </citation>
    <scope>NUCLEOTIDE SEQUENCE [LARGE SCALE GENOMIC DNA]</scope>
</reference>
<accession>A0A4Y2MEY9</accession>
<evidence type="ECO:0000313" key="2">
    <source>
        <dbReference type="Proteomes" id="UP000499080"/>
    </source>
</evidence>
<sequence>MLIKKIQHSIEFDLLEYEGLESFIDQTMVSHLAALHRPQGFVHHLLEIPSIMRIVDHQNRDGFSIWWLMSYPFPNYFTQKNQIDRYIRDH</sequence>
<evidence type="ECO:0000313" key="1">
    <source>
        <dbReference type="EMBL" id="GBN25691.1"/>
    </source>
</evidence>
<comment type="caution">
    <text evidence="1">The sequence shown here is derived from an EMBL/GenBank/DDBJ whole genome shotgun (WGS) entry which is preliminary data.</text>
</comment>